<dbReference type="KEGG" id="dps:DP2265"/>
<evidence type="ECO:0000256" key="1">
    <source>
        <dbReference type="ARBA" id="ARBA00001947"/>
    </source>
</evidence>
<organism evidence="11 12">
    <name type="scientific">Desulfotalea psychrophila (strain LSv54 / DSM 12343)</name>
    <dbReference type="NCBI Taxonomy" id="177439"/>
    <lineage>
        <taxon>Bacteria</taxon>
        <taxon>Pseudomonadati</taxon>
        <taxon>Thermodesulfobacteriota</taxon>
        <taxon>Desulfobulbia</taxon>
        <taxon>Desulfobulbales</taxon>
        <taxon>Desulfocapsaceae</taxon>
        <taxon>Desulfotalea</taxon>
    </lineage>
</organism>
<dbReference type="UniPathway" id="UPA00391"/>
<sequence>MGLDFTVLKKKTKEVIELLDHRDLNNLPYFKEKNPSSEHIAIFIFDILAPVLEHKRYSLYSVRVMETDNQGCTYFAPSQG</sequence>
<keyword evidence="12" id="KW-1185">Reference proteome</keyword>
<evidence type="ECO:0000256" key="4">
    <source>
        <dbReference type="ARBA" id="ARBA00012982"/>
    </source>
</evidence>
<dbReference type="PANTHER" id="PTHR12589">
    <property type="entry name" value="PYRUVOYL TETRAHYDROBIOPTERIN SYNTHASE"/>
    <property type="match status" value="1"/>
</dbReference>
<protein>
    <recommendedName>
        <fullName evidence="5">6-carboxy-5,6,7,8-tetrahydropterin synthase</fullName>
        <ecNumber evidence="4">4.1.2.50</ecNumber>
    </recommendedName>
    <alternativeName>
        <fullName evidence="9">Queuosine biosynthesis protein QueD</fullName>
    </alternativeName>
</protein>
<evidence type="ECO:0000256" key="3">
    <source>
        <dbReference type="ARBA" id="ARBA00008900"/>
    </source>
</evidence>
<reference evidence="12" key="1">
    <citation type="journal article" date="2004" name="Environ. Microbiol.">
        <title>The genome of Desulfotalea psychrophila, a sulfate-reducing bacterium from permanently cold Arctic sediments.</title>
        <authorList>
            <person name="Rabus R."/>
            <person name="Ruepp A."/>
            <person name="Frickey T."/>
            <person name="Rattei T."/>
            <person name="Fartmann B."/>
            <person name="Stark M."/>
            <person name="Bauer M."/>
            <person name="Zibat A."/>
            <person name="Lombardot T."/>
            <person name="Becker I."/>
            <person name="Amann J."/>
            <person name="Gellner K."/>
            <person name="Teeling H."/>
            <person name="Leuschner W.D."/>
            <person name="Gloeckner F.-O."/>
            <person name="Lupas A.N."/>
            <person name="Amann R."/>
            <person name="Klenk H.-P."/>
        </authorList>
    </citation>
    <scope>NUCLEOTIDE SEQUENCE [LARGE SCALE GENOMIC DNA]</scope>
    <source>
        <strain evidence="12">DSM 12343 / LSv54</strain>
    </source>
</reference>
<evidence type="ECO:0000256" key="7">
    <source>
        <dbReference type="ARBA" id="ARBA00022833"/>
    </source>
</evidence>
<dbReference type="Gene3D" id="3.30.479.10">
    <property type="entry name" value="6-pyruvoyl tetrahydropterin synthase/QueD"/>
    <property type="match status" value="1"/>
</dbReference>
<dbReference type="AlphaFoldDB" id="Q6AKY1"/>
<dbReference type="EC" id="4.1.2.50" evidence="4"/>
<comment type="catalytic activity">
    <reaction evidence="10">
        <text>7,8-dihydroneopterin 3'-triphosphate + H2O = 6-carboxy-5,6,7,8-tetrahydropterin + triphosphate + acetaldehyde + 2 H(+)</text>
        <dbReference type="Rhea" id="RHEA:27966"/>
        <dbReference type="ChEBI" id="CHEBI:15343"/>
        <dbReference type="ChEBI" id="CHEBI:15377"/>
        <dbReference type="ChEBI" id="CHEBI:15378"/>
        <dbReference type="ChEBI" id="CHEBI:18036"/>
        <dbReference type="ChEBI" id="CHEBI:58462"/>
        <dbReference type="ChEBI" id="CHEBI:61032"/>
        <dbReference type="EC" id="4.1.2.50"/>
    </reaction>
</comment>
<dbReference type="GO" id="GO:0046872">
    <property type="term" value="F:metal ion binding"/>
    <property type="evidence" value="ECO:0007669"/>
    <property type="project" value="UniProtKB-KW"/>
</dbReference>
<evidence type="ECO:0000256" key="8">
    <source>
        <dbReference type="ARBA" id="ARBA00023239"/>
    </source>
</evidence>
<evidence type="ECO:0000313" key="12">
    <source>
        <dbReference type="Proteomes" id="UP000000602"/>
    </source>
</evidence>
<dbReference type="RefSeq" id="WP_011189506.1">
    <property type="nucleotide sequence ID" value="NC_006138.1"/>
</dbReference>
<dbReference type="Pfam" id="PF01242">
    <property type="entry name" value="PTPS"/>
    <property type="match status" value="1"/>
</dbReference>
<dbReference type="EMBL" id="CR522870">
    <property type="protein sequence ID" value="CAG36994.1"/>
    <property type="molecule type" value="Genomic_DNA"/>
</dbReference>
<proteinExistence type="inferred from homology"/>
<dbReference type="SUPFAM" id="SSF55620">
    <property type="entry name" value="Tetrahydrobiopterin biosynthesis enzymes-like"/>
    <property type="match status" value="1"/>
</dbReference>
<dbReference type="InterPro" id="IPR038418">
    <property type="entry name" value="6-PTP_synth/QueD_sf"/>
</dbReference>
<dbReference type="InterPro" id="IPR007115">
    <property type="entry name" value="6-PTP_synth/QueD"/>
</dbReference>
<keyword evidence="6" id="KW-0479">Metal-binding</keyword>
<evidence type="ECO:0000256" key="5">
    <source>
        <dbReference type="ARBA" id="ARBA00018141"/>
    </source>
</evidence>
<name>Q6AKY1_DESPS</name>
<dbReference type="GO" id="GO:0070497">
    <property type="term" value="F:6-carboxytetrahydropterin synthase activity"/>
    <property type="evidence" value="ECO:0007669"/>
    <property type="project" value="UniProtKB-EC"/>
</dbReference>
<keyword evidence="8" id="KW-0456">Lyase</keyword>
<accession>Q6AKY1</accession>
<evidence type="ECO:0000256" key="2">
    <source>
        <dbReference type="ARBA" id="ARBA00005061"/>
    </source>
</evidence>
<dbReference type="eggNOG" id="COG0720">
    <property type="taxonomic scope" value="Bacteria"/>
</dbReference>
<gene>
    <name evidence="11" type="ordered locus">DP2265</name>
</gene>
<dbReference type="Proteomes" id="UP000000602">
    <property type="component" value="Chromosome"/>
</dbReference>
<evidence type="ECO:0000256" key="10">
    <source>
        <dbReference type="ARBA" id="ARBA00048807"/>
    </source>
</evidence>
<evidence type="ECO:0000256" key="9">
    <source>
        <dbReference type="ARBA" id="ARBA00031449"/>
    </source>
</evidence>
<comment type="pathway">
    <text evidence="2">Purine metabolism; 7-cyano-7-deazaguanine biosynthesis.</text>
</comment>
<dbReference type="HOGENOM" id="CLU_2584056_0_0_7"/>
<comment type="similarity">
    <text evidence="3">Belongs to the PTPS family. QueD subfamily.</text>
</comment>
<dbReference type="STRING" id="177439.DP2265"/>
<evidence type="ECO:0000313" key="11">
    <source>
        <dbReference type="EMBL" id="CAG36994.1"/>
    </source>
</evidence>
<dbReference type="PANTHER" id="PTHR12589:SF7">
    <property type="entry name" value="6-PYRUVOYL TETRAHYDROBIOPTERIN SYNTHASE"/>
    <property type="match status" value="1"/>
</dbReference>
<evidence type="ECO:0000256" key="6">
    <source>
        <dbReference type="ARBA" id="ARBA00022723"/>
    </source>
</evidence>
<keyword evidence="7" id="KW-0862">Zinc</keyword>
<comment type="cofactor">
    <cofactor evidence="1">
        <name>Zn(2+)</name>
        <dbReference type="ChEBI" id="CHEBI:29105"/>
    </cofactor>
</comment>